<sequence>MASYTENAGGAPFASVAVPAFGGPGTAGAARGRNRRVDSRRAAPQERDRMFRRPIGPSPYKDIYGKPPGPLATADTARASRPGTAPVRAPLYPRQARHPTRYLREETP</sequence>
<feature type="compositionally biased region" description="Low complexity" evidence="1">
    <location>
        <begin position="16"/>
        <end position="31"/>
    </location>
</feature>
<name>A0ABP5ZRA0_9ACTN</name>
<evidence type="ECO:0000313" key="2">
    <source>
        <dbReference type="EMBL" id="GAA2502128.1"/>
    </source>
</evidence>
<feature type="region of interest" description="Disordered" evidence="1">
    <location>
        <begin position="1"/>
        <end position="108"/>
    </location>
</feature>
<reference evidence="3" key="1">
    <citation type="journal article" date="2019" name="Int. J. Syst. Evol. Microbiol.">
        <title>The Global Catalogue of Microorganisms (GCM) 10K type strain sequencing project: providing services to taxonomists for standard genome sequencing and annotation.</title>
        <authorList>
            <consortium name="The Broad Institute Genomics Platform"/>
            <consortium name="The Broad Institute Genome Sequencing Center for Infectious Disease"/>
            <person name="Wu L."/>
            <person name="Ma J."/>
        </authorList>
    </citation>
    <scope>NUCLEOTIDE SEQUENCE [LARGE SCALE GENOMIC DNA]</scope>
    <source>
        <strain evidence="3">JCM 5062</strain>
    </source>
</reference>
<dbReference type="EMBL" id="BAAASR010000020">
    <property type="protein sequence ID" value="GAA2502128.1"/>
    <property type="molecule type" value="Genomic_DNA"/>
</dbReference>
<dbReference type="Proteomes" id="UP001499942">
    <property type="component" value="Unassembled WGS sequence"/>
</dbReference>
<keyword evidence="3" id="KW-1185">Reference proteome</keyword>
<organism evidence="2 3">
    <name type="scientific">Streptomyces gobitricini</name>
    <dbReference type="NCBI Taxonomy" id="68211"/>
    <lineage>
        <taxon>Bacteria</taxon>
        <taxon>Bacillati</taxon>
        <taxon>Actinomycetota</taxon>
        <taxon>Actinomycetes</taxon>
        <taxon>Kitasatosporales</taxon>
        <taxon>Streptomycetaceae</taxon>
        <taxon>Streptomyces</taxon>
    </lineage>
</organism>
<evidence type="ECO:0000256" key="1">
    <source>
        <dbReference type="SAM" id="MobiDB-lite"/>
    </source>
</evidence>
<feature type="compositionally biased region" description="Basic and acidic residues" evidence="1">
    <location>
        <begin position="35"/>
        <end position="51"/>
    </location>
</feature>
<comment type="caution">
    <text evidence="2">The sequence shown here is derived from an EMBL/GenBank/DDBJ whole genome shotgun (WGS) entry which is preliminary data.</text>
</comment>
<proteinExistence type="predicted"/>
<gene>
    <name evidence="2" type="ORF">GCM10010393_38160</name>
</gene>
<protein>
    <submittedName>
        <fullName evidence="2">Uncharacterized protein</fullName>
    </submittedName>
</protein>
<accession>A0ABP5ZRA0</accession>
<evidence type="ECO:0000313" key="3">
    <source>
        <dbReference type="Proteomes" id="UP001499942"/>
    </source>
</evidence>